<dbReference type="AlphaFoldDB" id="A0A9W4DID9"/>
<proteinExistence type="predicted"/>
<comment type="caution">
    <text evidence="1">The sequence shown here is derived from an EMBL/GenBank/DDBJ whole genome shotgun (WGS) entry which is preliminary data.</text>
</comment>
<reference evidence="1" key="1">
    <citation type="submission" date="2021-05" db="EMBL/GenBank/DDBJ databases">
        <authorList>
            <person name="Arsene-Ploetze F."/>
        </authorList>
    </citation>
    <scope>NUCLEOTIDE SEQUENCE</scope>
    <source>
        <strain evidence="1">DSM 42138</strain>
    </source>
</reference>
<protein>
    <submittedName>
        <fullName evidence="1">Uncharacterized protein</fullName>
    </submittedName>
</protein>
<name>A0A9W4DID9_9ACTN</name>
<gene>
    <name evidence="1" type="ORF">SCOCK_140119</name>
</gene>
<dbReference type="EMBL" id="CAJSLV010000042">
    <property type="protein sequence ID" value="CAG6391921.1"/>
    <property type="molecule type" value="Genomic_DNA"/>
</dbReference>
<evidence type="ECO:0000313" key="1">
    <source>
        <dbReference type="EMBL" id="CAG6391921.1"/>
    </source>
</evidence>
<dbReference type="Proteomes" id="UP001152519">
    <property type="component" value="Unassembled WGS sequence"/>
</dbReference>
<evidence type="ECO:0000313" key="2">
    <source>
        <dbReference type="Proteomes" id="UP001152519"/>
    </source>
</evidence>
<accession>A0A9W4DID9</accession>
<organism evidence="1 2">
    <name type="scientific">Actinacidiphila cocklensis</name>
    <dbReference type="NCBI Taxonomy" id="887465"/>
    <lineage>
        <taxon>Bacteria</taxon>
        <taxon>Bacillati</taxon>
        <taxon>Actinomycetota</taxon>
        <taxon>Actinomycetes</taxon>
        <taxon>Kitasatosporales</taxon>
        <taxon>Streptomycetaceae</taxon>
        <taxon>Actinacidiphila</taxon>
    </lineage>
</organism>
<keyword evidence="2" id="KW-1185">Reference proteome</keyword>
<sequence>MYADKFHSKTKPPKFLTADAYAIYVARFGDEKVDTFNLLRKSFGDPDVASLAETYSQAVELPVLGNRVG</sequence>